<proteinExistence type="predicted"/>
<accession>A0A8S5TP84</accession>
<reference evidence="2" key="1">
    <citation type="journal article" date="2021" name="Proc. Natl. Acad. Sci. U.S.A.">
        <title>A Catalog of Tens of Thousands of Viruses from Human Metagenomes Reveals Hidden Associations with Chronic Diseases.</title>
        <authorList>
            <person name="Tisza M.J."/>
            <person name="Buck C.B."/>
        </authorList>
    </citation>
    <scope>NUCLEOTIDE SEQUENCE</scope>
    <source>
        <strain evidence="2">CtPrm3</strain>
    </source>
</reference>
<evidence type="ECO:0000256" key="1">
    <source>
        <dbReference type="SAM" id="MobiDB-lite"/>
    </source>
</evidence>
<feature type="region of interest" description="Disordered" evidence="1">
    <location>
        <begin position="1"/>
        <end position="23"/>
    </location>
</feature>
<sequence length="40" mass="4696">MNSEERRAARRKRREERRAKAKAERVKPCTLEAVADLNSL</sequence>
<evidence type="ECO:0000313" key="2">
    <source>
        <dbReference type="EMBL" id="DAF64945.1"/>
    </source>
</evidence>
<name>A0A8S5TP84_9CAUD</name>
<organism evidence="2">
    <name type="scientific">Siphoviridae sp. ctPrm3</name>
    <dbReference type="NCBI Taxonomy" id="2827864"/>
    <lineage>
        <taxon>Viruses</taxon>
        <taxon>Duplodnaviria</taxon>
        <taxon>Heunggongvirae</taxon>
        <taxon>Uroviricota</taxon>
        <taxon>Caudoviricetes</taxon>
    </lineage>
</organism>
<dbReference type="EMBL" id="BK032870">
    <property type="protein sequence ID" value="DAF64945.1"/>
    <property type="molecule type" value="Genomic_DNA"/>
</dbReference>
<protein>
    <submittedName>
        <fullName evidence="2">Uncharacterized protein</fullName>
    </submittedName>
</protein>